<dbReference type="EMBL" id="AMWN01000005">
    <property type="protein sequence ID" value="EXJ85468.1"/>
    <property type="molecule type" value="Genomic_DNA"/>
</dbReference>
<reference evidence="12 13" key="1">
    <citation type="submission" date="2013-03" db="EMBL/GenBank/DDBJ databases">
        <title>The Genome Sequence of Capronia coronata CBS 617.96.</title>
        <authorList>
            <consortium name="The Broad Institute Genomics Platform"/>
            <person name="Cuomo C."/>
            <person name="de Hoog S."/>
            <person name="Gorbushina A."/>
            <person name="Walker B."/>
            <person name="Young S.K."/>
            <person name="Zeng Q."/>
            <person name="Gargeya S."/>
            <person name="Fitzgerald M."/>
            <person name="Haas B."/>
            <person name="Abouelleil A."/>
            <person name="Allen A.W."/>
            <person name="Alvarado L."/>
            <person name="Arachchi H.M."/>
            <person name="Berlin A.M."/>
            <person name="Chapman S.B."/>
            <person name="Gainer-Dewar J."/>
            <person name="Goldberg J."/>
            <person name="Griggs A."/>
            <person name="Gujja S."/>
            <person name="Hansen M."/>
            <person name="Howarth C."/>
            <person name="Imamovic A."/>
            <person name="Ireland A."/>
            <person name="Larimer J."/>
            <person name="McCowan C."/>
            <person name="Murphy C."/>
            <person name="Pearson M."/>
            <person name="Poon T.W."/>
            <person name="Priest M."/>
            <person name="Roberts A."/>
            <person name="Saif S."/>
            <person name="Shea T."/>
            <person name="Sisk P."/>
            <person name="Sykes S."/>
            <person name="Wortman J."/>
            <person name="Nusbaum C."/>
            <person name="Birren B."/>
        </authorList>
    </citation>
    <scope>NUCLEOTIDE SEQUENCE [LARGE SCALE GENOMIC DNA]</scope>
    <source>
        <strain evidence="12 13">CBS 617.96</strain>
    </source>
</reference>
<comment type="caution">
    <text evidence="12">The sequence shown here is derived from an EMBL/GenBank/DDBJ whole genome shotgun (WGS) entry which is preliminary data.</text>
</comment>
<evidence type="ECO:0000256" key="7">
    <source>
        <dbReference type="ARBA" id="ARBA00048744"/>
    </source>
</evidence>
<evidence type="ECO:0000313" key="12">
    <source>
        <dbReference type="EMBL" id="EXJ85468.1"/>
    </source>
</evidence>
<dbReference type="InterPro" id="IPR035979">
    <property type="entry name" value="RBD_domain_sf"/>
</dbReference>
<dbReference type="GeneID" id="19160705"/>
<name>W9XZ26_9EURO</name>
<evidence type="ECO:0000256" key="4">
    <source>
        <dbReference type="ARBA" id="ARBA00022695"/>
    </source>
</evidence>
<comment type="similarity">
    <text evidence="1 9">Belongs to the RdRP family.</text>
</comment>
<dbReference type="SUPFAM" id="SSF54928">
    <property type="entry name" value="RNA-binding domain, RBD"/>
    <property type="match status" value="1"/>
</dbReference>
<dbReference type="PANTHER" id="PTHR23079:SF55">
    <property type="entry name" value="RNA-DIRECTED RNA POLYMERASE"/>
    <property type="match status" value="1"/>
</dbReference>
<dbReference type="Proteomes" id="UP000019484">
    <property type="component" value="Unassembled WGS sequence"/>
</dbReference>
<dbReference type="Pfam" id="PF05183">
    <property type="entry name" value="RdRP"/>
    <property type="match status" value="1"/>
</dbReference>
<keyword evidence="13" id="KW-1185">Reference proteome</keyword>
<feature type="domain" description="RRM" evidence="11">
    <location>
        <begin position="36"/>
        <end position="124"/>
    </location>
</feature>
<accession>W9XZ26</accession>
<comment type="catalytic activity">
    <reaction evidence="7 9">
        <text>RNA(n) + a ribonucleoside 5'-triphosphate = RNA(n+1) + diphosphate</text>
        <dbReference type="Rhea" id="RHEA:21248"/>
        <dbReference type="Rhea" id="RHEA-COMP:14527"/>
        <dbReference type="Rhea" id="RHEA-COMP:17342"/>
        <dbReference type="ChEBI" id="CHEBI:33019"/>
        <dbReference type="ChEBI" id="CHEBI:61557"/>
        <dbReference type="ChEBI" id="CHEBI:140395"/>
        <dbReference type="EC" id="2.7.7.48"/>
    </reaction>
</comment>
<dbReference type="GO" id="GO:0031380">
    <property type="term" value="C:nuclear RNA-directed RNA polymerase complex"/>
    <property type="evidence" value="ECO:0007669"/>
    <property type="project" value="TreeGrafter"/>
</dbReference>
<sequence length="1435" mass="162691">MDSRRLAVSRSGSRPVPPPQGRPPARDEDWRTWPSVRVFVPNLPPGTTTYDIHKNLHRFGKVDFIRIEETPQGVFARTALVTFKPPPPRRAPWDSTYYRNGIEFQLREPQGDGNHRVRVLLANNQLSMRSVESPVRRGIKYSPEMTLNGKAIDFGYLERPNLMVIKATKRDPAAVKLFLNLDRLEIEVHFSVVMKSKGKSTARDYRFFVALDDQFSMCEIPQGPTTFLVFHLKNPPWYSRQLKEAMQMSHDPKSHRWTADDTWSRQTDIVDDKESYNLIDNSPVSIQKLHNSINIARWTTFRLTIDSSSSNSPTSPVRQFVKALEDFNVPVTQNPTFQVVTGPPGDAPLWNLLDGLTHRSTSLTEQLSAIYLPFELRYQLEVCISQGWLNEYTINQAFLQQLSNMPLQRAKQMLIHVDSHQQRVYDPMHIFKDLRYTKPVRARALPANCREIHHATVTATGVLYHTPSVEITNRIIRKYQRYSDRFLRVRFEDDSYRGRTRLYPATNGRMRLIFDRVRRTLKQGIVIGDRHYEFLAWGNSQLREHGAYFFATTRNPHISPNTIRKAMGVFDREQVVAKRAARMGQCFSTTKAVSVVSKRNFNKDPDKDITNEKYNFTDGVGKISTVCAQLVSSSLNLKGPVPSAFQFRLGGCKGVLVVDTTLPGVDIKIRPSQYKFQCDSDELEIIRVSEFWQPFLNRQLILVLSDLGVPDEAFLQKQEDCIKALDRAMVDDTAALRALRDNVDPNLATVAIASMIEDGFRQTNEVFVTSLLRLYRAWTLKYLKEKAKIPVPQGAFVLGVVDETSKLKGYTSKIPPSKNLSQQVREDRLPEIFLQYTNQQTGQREILEGVCIVARNPSLHRGDIRVVKAVNLVELHHLCDVVVMPSTGDRDLPSMCSGGDLDGDDYVVIWDPDLIPLVWDAEPFSYEAPEPITKAKITNEDIINFFCDYMQNDFLGRIAHAHLAAADFLNEGIRSSQCLELVNLHSKAVDYPKTGVPAEMPRELERTRWPHFMEKKRSPQYRSHKILGQLYDAVERVAFEPNWEGSFDQRILTHPPPAEPIMVLVRGLKKSYDESMRRIMAQHQISTEFEVWSTFVLHHSKAARDFKFHEEIGQHAKTLKEQYYEVFVDEAGGREFENLMPMALAAYHITYDEVLKAHEQRYHSTETGEHLSNQGNASPSAASKSGEMPFISFPWILQDVLGRIARNTFLEYDQMQQGSLGPRPFATLPQQHDDFAAAFEPHDRDRGYGNFMYLGEHLPDPYVPATINISDENVFPGDLLIEETDEATTKATAPELTTASTTIAARDSTTPKQSSLTMLLPPRSVRTAKLKLSEELPASEDSSVVSSAINSMFSSTGSASATPDDIFPPHSALSKPHVKSSLLVDLGPSTSSASQDLERNKVKTQAATTLEFDDPAYAADGALVAGDDDEDDFTF</sequence>
<evidence type="ECO:0000256" key="3">
    <source>
        <dbReference type="ARBA" id="ARBA00022679"/>
    </source>
</evidence>
<keyword evidence="6" id="KW-0943">RNA-mediated gene silencing</keyword>
<evidence type="ECO:0000256" key="9">
    <source>
        <dbReference type="RuleBase" id="RU363098"/>
    </source>
</evidence>
<dbReference type="InterPro" id="IPR058752">
    <property type="entry name" value="RDRP_C_head"/>
</dbReference>
<feature type="region of interest" description="Disordered" evidence="10">
    <location>
        <begin position="1163"/>
        <end position="1183"/>
    </location>
</feature>
<dbReference type="STRING" id="1182541.W9XZ26"/>
<dbReference type="HOGENOM" id="CLU_001366_0_2_1"/>
<keyword evidence="3 9" id="KW-0808">Transferase</keyword>
<evidence type="ECO:0000313" key="13">
    <source>
        <dbReference type="Proteomes" id="UP000019484"/>
    </source>
</evidence>
<gene>
    <name evidence="12" type="ORF">A1O1_05832</name>
</gene>
<feature type="region of interest" description="Disordered" evidence="10">
    <location>
        <begin position="1"/>
        <end position="29"/>
    </location>
</feature>
<evidence type="ECO:0000256" key="1">
    <source>
        <dbReference type="ARBA" id="ARBA00005762"/>
    </source>
</evidence>
<dbReference type="InterPro" id="IPR007855">
    <property type="entry name" value="RDRP"/>
</dbReference>
<dbReference type="PROSITE" id="PS50102">
    <property type="entry name" value="RRM"/>
    <property type="match status" value="1"/>
</dbReference>
<evidence type="ECO:0000256" key="8">
    <source>
        <dbReference type="PROSITE-ProRule" id="PRU00176"/>
    </source>
</evidence>
<dbReference type="PANTHER" id="PTHR23079">
    <property type="entry name" value="RNA-DEPENDENT RNA POLYMERASE"/>
    <property type="match status" value="1"/>
</dbReference>
<dbReference type="RefSeq" id="XP_007724906.1">
    <property type="nucleotide sequence ID" value="XM_007726716.1"/>
</dbReference>
<dbReference type="OrthoDB" id="6513042at2759"/>
<evidence type="ECO:0000256" key="10">
    <source>
        <dbReference type="SAM" id="MobiDB-lite"/>
    </source>
</evidence>
<organism evidence="12 13">
    <name type="scientific">Capronia coronata CBS 617.96</name>
    <dbReference type="NCBI Taxonomy" id="1182541"/>
    <lineage>
        <taxon>Eukaryota</taxon>
        <taxon>Fungi</taxon>
        <taxon>Dikarya</taxon>
        <taxon>Ascomycota</taxon>
        <taxon>Pezizomycotina</taxon>
        <taxon>Eurotiomycetes</taxon>
        <taxon>Chaetothyriomycetidae</taxon>
        <taxon>Chaetothyriales</taxon>
        <taxon>Herpotrichiellaceae</taxon>
        <taxon>Capronia</taxon>
    </lineage>
</organism>
<dbReference type="Pfam" id="PF26253">
    <property type="entry name" value="RdRP_head"/>
    <property type="match status" value="1"/>
</dbReference>
<evidence type="ECO:0000256" key="6">
    <source>
        <dbReference type="ARBA" id="ARBA00023158"/>
    </source>
</evidence>
<dbReference type="eggNOG" id="KOG0988">
    <property type="taxonomic scope" value="Eukaryota"/>
</dbReference>
<evidence type="ECO:0000259" key="11">
    <source>
        <dbReference type="PROSITE" id="PS50102"/>
    </source>
</evidence>
<keyword evidence="4 9" id="KW-0548">Nucleotidyltransferase</keyword>
<feature type="compositionally biased region" description="Polar residues" evidence="10">
    <location>
        <begin position="1170"/>
        <end position="1183"/>
    </location>
</feature>
<protein>
    <recommendedName>
        <fullName evidence="9">RNA-dependent RNA polymerase</fullName>
        <ecNumber evidence="9">2.7.7.48</ecNumber>
    </recommendedName>
</protein>
<keyword evidence="5 8" id="KW-0694">RNA-binding</keyword>
<dbReference type="EC" id="2.7.7.48" evidence="9"/>
<evidence type="ECO:0000256" key="2">
    <source>
        <dbReference type="ARBA" id="ARBA00022484"/>
    </source>
</evidence>
<dbReference type="CDD" id="cd00590">
    <property type="entry name" value="RRM_SF"/>
    <property type="match status" value="1"/>
</dbReference>
<dbReference type="GO" id="GO:0030422">
    <property type="term" value="P:siRNA processing"/>
    <property type="evidence" value="ECO:0007669"/>
    <property type="project" value="TreeGrafter"/>
</dbReference>
<proteinExistence type="inferred from homology"/>
<dbReference type="GO" id="GO:0003723">
    <property type="term" value="F:RNA binding"/>
    <property type="evidence" value="ECO:0007669"/>
    <property type="project" value="UniProtKB-UniRule"/>
</dbReference>
<dbReference type="InterPro" id="IPR057596">
    <property type="entry name" value="RDRP_core"/>
</dbReference>
<evidence type="ECO:0000256" key="5">
    <source>
        <dbReference type="ARBA" id="ARBA00022884"/>
    </source>
</evidence>
<dbReference type="InterPro" id="IPR000504">
    <property type="entry name" value="RRM_dom"/>
</dbReference>
<keyword evidence="2 9" id="KW-0696">RNA-directed RNA polymerase</keyword>
<dbReference type="GO" id="GO:0003968">
    <property type="term" value="F:RNA-directed RNA polymerase activity"/>
    <property type="evidence" value="ECO:0007669"/>
    <property type="project" value="UniProtKB-KW"/>
</dbReference>